<comment type="caution">
    <text evidence="1">The sequence shown here is derived from an EMBL/GenBank/DDBJ whole genome shotgun (WGS) entry which is preliminary data.</text>
</comment>
<keyword evidence="2" id="KW-1185">Reference proteome</keyword>
<dbReference type="SUPFAM" id="SSF110849">
    <property type="entry name" value="ParB/Sulfiredoxin"/>
    <property type="match status" value="1"/>
</dbReference>
<dbReference type="OrthoDB" id="3701787at2"/>
<evidence type="ECO:0000313" key="2">
    <source>
        <dbReference type="Proteomes" id="UP000317624"/>
    </source>
</evidence>
<name>A0A558BSX7_9BACT</name>
<sequence length="279" mass="31390">MNSVEIALPLASPLASLAQQVDHYCTESPAPVAAPVALDGTIYQTTNYDLFHLLPENRKVDPSHVRKLVTMITQSNLLHIKPLDVTATMGVIDGQHRLAAARELGLPVYYKIGQQLSEADITTLNVAQKNWQGTDYLHFWTVKGRTNYVALTRFRERHPTLSFSNAKMMLGVSTKNNAAEFRAGQWQAGEAYKAEQVAELIERIAAEVPTFKQPNHSGFVAAVYHCVINVEGFDGKEFMRKILLNPRILVPCASHKQFLQMFEEIYNYRTAEANRVRFS</sequence>
<dbReference type="Proteomes" id="UP000317624">
    <property type="component" value="Unassembled WGS sequence"/>
</dbReference>
<evidence type="ECO:0000313" key="1">
    <source>
        <dbReference type="EMBL" id="TVT39614.1"/>
    </source>
</evidence>
<organism evidence="1 2">
    <name type="scientific">Hymenobacter setariae</name>
    <dbReference type="NCBI Taxonomy" id="2594794"/>
    <lineage>
        <taxon>Bacteria</taxon>
        <taxon>Pseudomonadati</taxon>
        <taxon>Bacteroidota</taxon>
        <taxon>Cytophagia</taxon>
        <taxon>Cytophagales</taxon>
        <taxon>Hymenobacteraceae</taxon>
        <taxon>Hymenobacter</taxon>
    </lineage>
</organism>
<dbReference type="Gene3D" id="3.90.1530.10">
    <property type="entry name" value="Conserved hypothetical protein from pyrococcus furiosus pfu- 392566-001, ParB domain"/>
    <property type="match status" value="1"/>
</dbReference>
<gene>
    <name evidence="1" type="ORF">FNT36_18405</name>
</gene>
<dbReference type="InterPro" id="IPR036086">
    <property type="entry name" value="ParB/Sulfiredoxin_sf"/>
</dbReference>
<dbReference type="EMBL" id="VMRJ01000004">
    <property type="protein sequence ID" value="TVT39614.1"/>
    <property type="molecule type" value="Genomic_DNA"/>
</dbReference>
<protein>
    <submittedName>
        <fullName evidence="1">Uncharacterized protein</fullName>
    </submittedName>
</protein>
<reference evidence="1 2" key="1">
    <citation type="submission" date="2019-07" db="EMBL/GenBank/DDBJ databases">
        <title>Hymenobacter sp. straun FUR1 Genome sequencing and assembly.</title>
        <authorList>
            <person name="Chhetri G."/>
        </authorList>
    </citation>
    <scope>NUCLEOTIDE SEQUENCE [LARGE SCALE GENOMIC DNA]</scope>
    <source>
        <strain evidence="1 2">Fur1</strain>
    </source>
</reference>
<dbReference type="RefSeq" id="WP_144850654.1">
    <property type="nucleotide sequence ID" value="NZ_VMRJ01000004.1"/>
</dbReference>
<proteinExistence type="predicted"/>
<accession>A0A558BSX7</accession>
<dbReference type="AlphaFoldDB" id="A0A558BSX7"/>